<dbReference type="GO" id="GO:0003729">
    <property type="term" value="F:mRNA binding"/>
    <property type="evidence" value="ECO:0007669"/>
    <property type="project" value="TreeGrafter"/>
</dbReference>
<evidence type="ECO:0000313" key="5">
    <source>
        <dbReference type="Proteomes" id="UP000697127"/>
    </source>
</evidence>
<evidence type="ECO:0000313" key="4">
    <source>
        <dbReference type="EMBL" id="KAG0690138.1"/>
    </source>
</evidence>
<evidence type="ECO:0000256" key="1">
    <source>
        <dbReference type="ARBA" id="ARBA00022884"/>
    </source>
</evidence>
<organism evidence="4 5">
    <name type="scientific">Pichia californica</name>
    <dbReference type="NCBI Taxonomy" id="460514"/>
    <lineage>
        <taxon>Eukaryota</taxon>
        <taxon>Fungi</taxon>
        <taxon>Dikarya</taxon>
        <taxon>Ascomycota</taxon>
        <taxon>Saccharomycotina</taxon>
        <taxon>Pichiomycetes</taxon>
        <taxon>Pichiales</taxon>
        <taxon>Pichiaceae</taxon>
        <taxon>Pichia</taxon>
    </lineage>
</organism>
<dbReference type="AlphaFoldDB" id="A0A9P7BHZ5"/>
<dbReference type="Pfam" id="PF00076">
    <property type="entry name" value="RRM_1"/>
    <property type="match status" value="2"/>
</dbReference>
<dbReference type="InterPro" id="IPR050502">
    <property type="entry name" value="Euk_RNA-bind_prot"/>
</dbReference>
<keyword evidence="5" id="KW-1185">Reference proteome</keyword>
<keyword evidence="1 2" id="KW-0694">RNA-binding</keyword>
<sequence length="212" mass="24659">MLGRTTIRGFASSRIICTATKMTENSIVEGPKREPNNKALYVSQLPFDISKDQLTEIFKSYGPIQTVYLPLNKGKENSRRRGRVIFENERNARRASIQMQGYVINNVPIKLTLATDVKVKKEIKYDIVMLKNLPYDSEEEEIMKILRPYQALRIGLPRSHVNNECLGYGYVRFASPHAAERAIEKLKNIKYKDRKIRMHMAEHKQHNYKFVV</sequence>
<evidence type="ECO:0000256" key="2">
    <source>
        <dbReference type="PROSITE-ProRule" id="PRU00176"/>
    </source>
</evidence>
<dbReference type="PANTHER" id="PTHR48025">
    <property type="entry name" value="OS02G0815200 PROTEIN"/>
    <property type="match status" value="1"/>
</dbReference>
<dbReference type="PROSITE" id="PS50102">
    <property type="entry name" value="RRM"/>
    <property type="match status" value="2"/>
</dbReference>
<comment type="caution">
    <text evidence="4">The sequence shown here is derived from an EMBL/GenBank/DDBJ whole genome shotgun (WGS) entry which is preliminary data.</text>
</comment>
<name>A0A9P7BHZ5_9ASCO</name>
<feature type="domain" description="RRM" evidence="3">
    <location>
        <begin position="38"/>
        <end position="116"/>
    </location>
</feature>
<dbReference type="InterPro" id="IPR012677">
    <property type="entry name" value="Nucleotide-bd_a/b_plait_sf"/>
</dbReference>
<dbReference type="SUPFAM" id="SSF54928">
    <property type="entry name" value="RNA-binding domain, RBD"/>
    <property type="match status" value="2"/>
</dbReference>
<dbReference type="Proteomes" id="UP000697127">
    <property type="component" value="Unassembled WGS sequence"/>
</dbReference>
<dbReference type="SMART" id="SM00360">
    <property type="entry name" value="RRM"/>
    <property type="match status" value="2"/>
</dbReference>
<reference evidence="4" key="1">
    <citation type="submission" date="2020-11" db="EMBL/GenBank/DDBJ databases">
        <title>Kefir isolates.</title>
        <authorList>
            <person name="Marcisauskas S."/>
            <person name="Kim Y."/>
            <person name="Blasche S."/>
        </authorList>
    </citation>
    <scope>NUCLEOTIDE SEQUENCE</scope>
    <source>
        <strain evidence="4">Olga-1</strain>
    </source>
</reference>
<dbReference type="InterPro" id="IPR035979">
    <property type="entry name" value="RBD_domain_sf"/>
</dbReference>
<dbReference type="CDD" id="cd00590">
    <property type="entry name" value="RRM_SF"/>
    <property type="match status" value="2"/>
</dbReference>
<dbReference type="InterPro" id="IPR000504">
    <property type="entry name" value="RRM_dom"/>
</dbReference>
<accession>A0A9P7BHZ5</accession>
<dbReference type="Gene3D" id="3.30.70.330">
    <property type="match status" value="2"/>
</dbReference>
<evidence type="ECO:0000259" key="3">
    <source>
        <dbReference type="PROSITE" id="PS50102"/>
    </source>
</evidence>
<dbReference type="OrthoDB" id="4207594at2759"/>
<proteinExistence type="predicted"/>
<feature type="domain" description="RRM" evidence="3">
    <location>
        <begin position="126"/>
        <end position="203"/>
    </location>
</feature>
<gene>
    <name evidence="4" type="ORF">C6P40_003759</name>
</gene>
<dbReference type="PANTHER" id="PTHR48025:SF1">
    <property type="entry name" value="RRM DOMAIN-CONTAINING PROTEIN"/>
    <property type="match status" value="1"/>
</dbReference>
<dbReference type="EMBL" id="PUHW01000044">
    <property type="protein sequence ID" value="KAG0690138.1"/>
    <property type="molecule type" value="Genomic_DNA"/>
</dbReference>
<protein>
    <recommendedName>
        <fullName evidence="3">RRM domain-containing protein</fullName>
    </recommendedName>
</protein>